<dbReference type="SUPFAM" id="SSF51679">
    <property type="entry name" value="Bacterial luciferase-like"/>
    <property type="match status" value="1"/>
</dbReference>
<feature type="domain" description="Luciferase-like" evidence="5">
    <location>
        <begin position="19"/>
        <end position="237"/>
    </location>
</feature>
<comment type="caution">
    <text evidence="6">The sequence shown here is derived from an EMBL/GenBank/DDBJ whole genome shotgun (WGS) entry which is preliminary data.</text>
</comment>
<gene>
    <name evidence="6" type="ORF">ENP47_08530</name>
</gene>
<dbReference type="InterPro" id="IPR050172">
    <property type="entry name" value="SsuD_RutA_monooxygenase"/>
</dbReference>
<sequence length="299" mass="34351">MSEHSAAPANSFPPVRFGIGTGNRRPFPELLAQWRWIEELGFDTAWVVDHFMAADNEDTPYFEAWTLIATLGVQTQHLRFGVLVSGNTYRNPGLLAKMAVTLDHASGGRVELGIGAGWWEREHRAYSFPFPSVADRIAMLEEAIQIIDRLQRERRVTFHGRFYRFEDAPFEPKPLQQPRIPLIVGAFKPRMLRLAARYADIWNTRGEPDEVGELARFVRQAAREFGRDPATLRCSVFTWRPPFESVERFRSLAIAYLQHGFTDLVFPMPPEAQWPVLERCAREVIPELRQRAARGEFSV</sequence>
<evidence type="ECO:0000256" key="4">
    <source>
        <dbReference type="ARBA" id="ARBA00023033"/>
    </source>
</evidence>
<organism evidence="6">
    <name type="scientific">Thermomicrobium roseum</name>
    <dbReference type="NCBI Taxonomy" id="500"/>
    <lineage>
        <taxon>Bacteria</taxon>
        <taxon>Pseudomonadati</taxon>
        <taxon>Thermomicrobiota</taxon>
        <taxon>Thermomicrobia</taxon>
        <taxon>Thermomicrobiales</taxon>
        <taxon>Thermomicrobiaceae</taxon>
        <taxon>Thermomicrobium</taxon>
    </lineage>
</organism>
<dbReference type="InterPro" id="IPR036661">
    <property type="entry name" value="Luciferase-like_sf"/>
</dbReference>
<dbReference type="Gene3D" id="3.20.20.30">
    <property type="entry name" value="Luciferase-like domain"/>
    <property type="match status" value="1"/>
</dbReference>
<dbReference type="GO" id="GO:0046306">
    <property type="term" value="P:alkanesulfonate catabolic process"/>
    <property type="evidence" value="ECO:0007669"/>
    <property type="project" value="TreeGrafter"/>
</dbReference>
<keyword evidence="4" id="KW-0503">Monooxygenase</keyword>
<name>A0A7C1FSB8_THERO</name>
<dbReference type="GO" id="GO:0008726">
    <property type="term" value="F:alkanesulfonate monooxygenase activity"/>
    <property type="evidence" value="ECO:0007669"/>
    <property type="project" value="TreeGrafter"/>
</dbReference>
<keyword evidence="3" id="KW-0560">Oxidoreductase</keyword>
<dbReference type="AlphaFoldDB" id="A0A7C1FSB8"/>
<proteinExistence type="predicted"/>
<evidence type="ECO:0000256" key="1">
    <source>
        <dbReference type="ARBA" id="ARBA00022630"/>
    </source>
</evidence>
<dbReference type="PANTHER" id="PTHR42847:SF8">
    <property type="entry name" value="CONSERVED PROTEIN"/>
    <property type="match status" value="1"/>
</dbReference>
<dbReference type="PANTHER" id="PTHR42847">
    <property type="entry name" value="ALKANESULFONATE MONOOXYGENASE"/>
    <property type="match status" value="1"/>
</dbReference>
<evidence type="ECO:0000313" key="6">
    <source>
        <dbReference type="EMBL" id="HEF65627.1"/>
    </source>
</evidence>
<accession>A0A7C1FSB8</accession>
<keyword evidence="2" id="KW-0288">FMN</keyword>
<evidence type="ECO:0000256" key="3">
    <source>
        <dbReference type="ARBA" id="ARBA00023002"/>
    </source>
</evidence>
<dbReference type="Pfam" id="PF00296">
    <property type="entry name" value="Bac_luciferase"/>
    <property type="match status" value="1"/>
</dbReference>
<keyword evidence="1" id="KW-0285">Flavoprotein</keyword>
<dbReference type="InterPro" id="IPR011251">
    <property type="entry name" value="Luciferase-like_dom"/>
</dbReference>
<protein>
    <submittedName>
        <fullName evidence="6">LLM class flavin-dependent oxidoreductase</fullName>
    </submittedName>
</protein>
<reference evidence="6" key="1">
    <citation type="journal article" date="2020" name="mSystems">
        <title>Genome- and Community-Level Interaction Insights into Carbon Utilization and Element Cycling Functions of Hydrothermarchaeota in Hydrothermal Sediment.</title>
        <authorList>
            <person name="Zhou Z."/>
            <person name="Liu Y."/>
            <person name="Xu W."/>
            <person name="Pan J."/>
            <person name="Luo Z.H."/>
            <person name="Li M."/>
        </authorList>
    </citation>
    <scope>NUCLEOTIDE SEQUENCE [LARGE SCALE GENOMIC DNA]</scope>
    <source>
        <strain evidence="6">SpSt-222</strain>
    </source>
</reference>
<evidence type="ECO:0000259" key="5">
    <source>
        <dbReference type="Pfam" id="PF00296"/>
    </source>
</evidence>
<evidence type="ECO:0000256" key="2">
    <source>
        <dbReference type="ARBA" id="ARBA00022643"/>
    </source>
</evidence>
<dbReference type="EMBL" id="DSJL01000011">
    <property type="protein sequence ID" value="HEF65627.1"/>
    <property type="molecule type" value="Genomic_DNA"/>
</dbReference>